<dbReference type="PANTHER" id="PTHR43553:SF24">
    <property type="entry name" value="ENERGY-COUPLING FACTOR TRANSPORTER ATP-BINDING PROTEIN ECFA1"/>
    <property type="match status" value="1"/>
</dbReference>
<dbReference type="SUPFAM" id="SSF52540">
    <property type="entry name" value="P-loop containing nucleoside triphosphate hydrolases"/>
    <property type="match status" value="1"/>
</dbReference>
<dbReference type="PROSITE" id="PS50893">
    <property type="entry name" value="ABC_TRANSPORTER_2"/>
    <property type="match status" value="1"/>
</dbReference>
<evidence type="ECO:0000313" key="11">
    <source>
        <dbReference type="Proteomes" id="UP000050482"/>
    </source>
</evidence>
<dbReference type="InterPro" id="IPR015856">
    <property type="entry name" value="ABC_transpr_CbiO/EcfA_su"/>
</dbReference>
<keyword evidence="4" id="KW-0547">Nucleotide-binding</keyword>
<dbReference type="STRING" id="471514.AN477_14905"/>
<evidence type="ECO:0000256" key="8">
    <source>
        <dbReference type="SAM" id="MobiDB-lite"/>
    </source>
</evidence>
<dbReference type="InterPro" id="IPR050095">
    <property type="entry name" value="ECF_ABC_transporter_ATP-bd"/>
</dbReference>
<keyword evidence="3" id="KW-1003">Cell membrane</keyword>
<evidence type="ECO:0000256" key="1">
    <source>
        <dbReference type="ARBA" id="ARBA00005417"/>
    </source>
</evidence>
<dbReference type="GO" id="GO:0042626">
    <property type="term" value="F:ATPase-coupled transmembrane transporter activity"/>
    <property type="evidence" value="ECO:0007669"/>
    <property type="project" value="TreeGrafter"/>
</dbReference>
<feature type="compositionally biased region" description="Basic residues" evidence="8">
    <location>
        <begin position="65"/>
        <end position="80"/>
    </location>
</feature>
<evidence type="ECO:0000313" key="10">
    <source>
        <dbReference type="EMBL" id="KPV42993.1"/>
    </source>
</evidence>
<name>A0A0P9GQB7_9BACL</name>
<organism evidence="10 11">
    <name type="scientific">Alicyclobacillus ferrooxydans</name>
    <dbReference type="NCBI Taxonomy" id="471514"/>
    <lineage>
        <taxon>Bacteria</taxon>
        <taxon>Bacillati</taxon>
        <taxon>Bacillota</taxon>
        <taxon>Bacilli</taxon>
        <taxon>Bacillales</taxon>
        <taxon>Alicyclobacillaceae</taxon>
        <taxon>Alicyclobacillus</taxon>
    </lineage>
</organism>
<dbReference type="GO" id="GO:0016887">
    <property type="term" value="F:ATP hydrolysis activity"/>
    <property type="evidence" value="ECO:0007669"/>
    <property type="project" value="InterPro"/>
</dbReference>
<dbReference type="InterPro" id="IPR003593">
    <property type="entry name" value="AAA+_ATPase"/>
</dbReference>
<evidence type="ECO:0000259" key="9">
    <source>
        <dbReference type="PROSITE" id="PS50893"/>
    </source>
</evidence>
<evidence type="ECO:0000256" key="2">
    <source>
        <dbReference type="ARBA" id="ARBA00022448"/>
    </source>
</evidence>
<dbReference type="Gene3D" id="3.40.50.300">
    <property type="entry name" value="P-loop containing nucleotide triphosphate hydrolases"/>
    <property type="match status" value="1"/>
</dbReference>
<comment type="similarity">
    <text evidence="1">Belongs to the ABC transporter superfamily.</text>
</comment>
<dbReference type="GO" id="GO:0043190">
    <property type="term" value="C:ATP-binding cassette (ABC) transporter complex"/>
    <property type="evidence" value="ECO:0007669"/>
    <property type="project" value="TreeGrafter"/>
</dbReference>
<keyword evidence="2" id="KW-0813">Transport</keyword>
<evidence type="ECO:0000256" key="4">
    <source>
        <dbReference type="ARBA" id="ARBA00022741"/>
    </source>
</evidence>
<comment type="caution">
    <text evidence="10">The sequence shown here is derived from an EMBL/GenBank/DDBJ whole genome shotgun (WGS) entry which is preliminary data.</text>
</comment>
<dbReference type="PATRIC" id="fig|471514.4.peg.2568"/>
<dbReference type="AlphaFoldDB" id="A0A0P9GQB7"/>
<sequence>MSLQGVSVVRRRLDTLIYALRDISLELPYGLWLGIIGPNGGGKSTFARVVAGLSKVSSGQVVRRERLHHGQGAHVKRSKHTSSTDTEPLPQSEGTTPAPQIRVVMQNPDAQIVGQTVYEDLIFGMENVCIPPEEMPDRAKHALAEVGLSVPFDTPIERLSGGQKQLLCTAAALVTDPDCIVFDEPTAMLDPFARQRLLTTAARLHKSGLTVVWISQFTEELVYADEVMALQEGQIAFRGTPREFFYESCLSLGYLPPYPVQVALALEKRGLSLSNRPTTPDELGAALGAMQR</sequence>
<protein>
    <recommendedName>
        <fullName evidence="9">ABC transporter domain-containing protein</fullName>
    </recommendedName>
</protein>
<evidence type="ECO:0000256" key="5">
    <source>
        <dbReference type="ARBA" id="ARBA00022840"/>
    </source>
</evidence>
<dbReference type="PANTHER" id="PTHR43553">
    <property type="entry name" value="HEAVY METAL TRANSPORTER"/>
    <property type="match status" value="1"/>
</dbReference>
<dbReference type="Proteomes" id="UP000050482">
    <property type="component" value="Unassembled WGS sequence"/>
</dbReference>
<evidence type="ECO:0000256" key="3">
    <source>
        <dbReference type="ARBA" id="ARBA00022475"/>
    </source>
</evidence>
<dbReference type="SMART" id="SM00382">
    <property type="entry name" value="AAA"/>
    <property type="match status" value="1"/>
</dbReference>
<dbReference type="CDD" id="cd03225">
    <property type="entry name" value="ABC_cobalt_CbiO_domain1"/>
    <property type="match status" value="1"/>
</dbReference>
<dbReference type="GO" id="GO:0005524">
    <property type="term" value="F:ATP binding"/>
    <property type="evidence" value="ECO:0007669"/>
    <property type="project" value="UniProtKB-KW"/>
</dbReference>
<dbReference type="EMBL" id="LJCO01000064">
    <property type="protein sequence ID" value="KPV42993.1"/>
    <property type="molecule type" value="Genomic_DNA"/>
</dbReference>
<dbReference type="InterPro" id="IPR027417">
    <property type="entry name" value="P-loop_NTPase"/>
</dbReference>
<dbReference type="InterPro" id="IPR003439">
    <property type="entry name" value="ABC_transporter-like_ATP-bd"/>
</dbReference>
<keyword evidence="7" id="KW-0472">Membrane</keyword>
<accession>A0A0P9GQB7</accession>
<evidence type="ECO:0000256" key="7">
    <source>
        <dbReference type="ARBA" id="ARBA00023136"/>
    </source>
</evidence>
<reference evidence="10 11" key="1">
    <citation type="submission" date="2015-09" db="EMBL/GenBank/DDBJ databases">
        <title>Draft genome sequence of Alicyclobacillus ferrooxydans DSM 22381.</title>
        <authorList>
            <person name="Hemp J."/>
        </authorList>
    </citation>
    <scope>NUCLEOTIDE SEQUENCE [LARGE SCALE GENOMIC DNA]</scope>
    <source>
        <strain evidence="10 11">TC-34</strain>
    </source>
</reference>
<gene>
    <name evidence="10" type="ORF">AN477_14905</name>
</gene>
<proteinExistence type="inferred from homology"/>
<feature type="domain" description="ABC transporter" evidence="9">
    <location>
        <begin position="3"/>
        <end position="257"/>
    </location>
</feature>
<keyword evidence="5" id="KW-0067">ATP-binding</keyword>
<dbReference type="Pfam" id="PF00005">
    <property type="entry name" value="ABC_tran"/>
    <property type="match status" value="1"/>
</dbReference>
<feature type="region of interest" description="Disordered" evidence="8">
    <location>
        <begin position="64"/>
        <end position="99"/>
    </location>
</feature>
<evidence type="ECO:0000256" key="6">
    <source>
        <dbReference type="ARBA" id="ARBA00022967"/>
    </source>
</evidence>
<keyword evidence="6" id="KW-1278">Translocase</keyword>
<keyword evidence="11" id="KW-1185">Reference proteome</keyword>